<sequence>MPYEAEFIKQIGHFFIIFISPAQTRPDQPPSPWSGPLAAPKAPPFIVQANPLSIQNKSYNKKTGNAPMRSLFPFPVFFRIISALPGHQKPVKT</sequence>
<organism evidence="1 2">
    <name type="scientific">Dethiosulfatarculus sandiegensis</name>
    <dbReference type="NCBI Taxonomy" id="1429043"/>
    <lineage>
        <taxon>Bacteria</taxon>
        <taxon>Pseudomonadati</taxon>
        <taxon>Thermodesulfobacteriota</taxon>
        <taxon>Desulfarculia</taxon>
        <taxon>Desulfarculales</taxon>
        <taxon>Desulfarculaceae</taxon>
        <taxon>Dethiosulfatarculus</taxon>
    </lineage>
</organism>
<dbReference type="Proteomes" id="UP000032233">
    <property type="component" value="Unassembled WGS sequence"/>
</dbReference>
<gene>
    <name evidence="1" type="ORF">X474_11150</name>
</gene>
<reference evidence="1 2" key="1">
    <citation type="submission" date="2013-11" db="EMBL/GenBank/DDBJ databases">
        <title>Metagenomic analysis of a methanogenic consortium involved in long chain n-alkane degradation.</title>
        <authorList>
            <person name="Davidova I.A."/>
            <person name="Callaghan A.V."/>
            <person name="Wawrik B."/>
            <person name="Pruitt S."/>
            <person name="Marks C."/>
            <person name="Duncan K.E."/>
            <person name="Suflita J.M."/>
        </authorList>
    </citation>
    <scope>NUCLEOTIDE SEQUENCE [LARGE SCALE GENOMIC DNA]</scope>
    <source>
        <strain evidence="1 2">SPR</strain>
    </source>
</reference>
<proteinExistence type="predicted"/>
<keyword evidence="2" id="KW-1185">Reference proteome</keyword>
<evidence type="ECO:0000313" key="1">
    <source>
        <dbReference type="EMBL" id="KIX13837.1"/>
    </source>
</evidence>
<comment type="caution">
    <text evidence="1">The sequence shown here is derived from an EMBL/GenBank/DDBJ whole genome shotgun (WGS) entry which is preliminary data.</text>
</comment>
<protein>
    <submittedName>
        <fullName evidence="1">Uncharacterized protein</fullName>
    </submittedName>
</protein>
<dbReference type="InParanoid" id="A0A0D2GFY3"/>
<dbReference type="STRING" id="1429043.X474_11150"/>
<evidence type="ECO:0000313" key="2">
    <source>
        <dbReference type="Proteomes" id="UP000032233"/>
    </source>
</evidence>
<name>A0A0D2GFY3_9BACT</name>
<dbReference type="EMBL" id="AZAC01000014">
    <property type="protein sequence ID" value="KIX13837.1"/>
    <property type="molecule type" value="Genomic_DNA"/>
</dbReference>
<accession>A0A0D2GFY3</accession>
<dbReference type="AlphaFoldDB" id="A0A0D2GFY3"/>